<evidence type="ECO:0000256" key="1">
    <source>
        <dbReference type="SAM" id="Coils"/>
    </source>
</evidence>
<feature type="region of interest" description="Disordered" evidence="2">
    <location>
        <begin position="1087"/>
        <end position="1115"/>
    </location>
</feature>
<feature type="compositionally biased region" description="Low complexity" evidence="2">
    <location>
        <begin position="303"/>
        <end position="316"/>
    </location>
</feature>
<dbReference type="EMBL" id="JABMIG020000172">
    <property type="protein sequence ID" value="KAL3787580.1"/>
    <property type="molecule type" value="Genomic_DNA"/>
</dbReference>
<protein>
    <recommendedName>
        <fullName evidence="5">Spc7 kinetochore protein domain-containing protein</fullName>
    </recommendedName>
</protein>
<feature type="region of interest" description="Disordered" evidence="2">
    <location>
        <begin position="1326"/>
        <end position="1352"/>
    </location>
</feature>
<evidence type="ECO:0000313" key="3">
    <source>
        <dbReference type="EMBL" id="KAL3787580.1"/>
    </source>
</evidence>
<feature type="compositionally biased region" description="Basic residues" evidence="2">
    <location>
        <begin position="89"/>
        <end position="105"/>
    </location>
</feature>
<organism evidence="3 4">
    <name type="scientific">Cyclotella cryptica</name>
    <dbReference type="NCBI Taxonomy" id="29204"/>
    <lineage>
        <taxon>Eukaryota</taxon>
        <taxon>Sar</taxon>
        <taxon>Stramenopiles</taxon>
        <taxon>Ochrophyta</taxon>
        <taxon>Bacillariophyta</taxon>
        <taxon>Coscinodiscophyceae</taxon>
        <taxon>Thalassiosirophycidae</taxon>
        <taxon>Stephanodiscales</taxon>
        <taxon>Stephanodiscaceae</taxon>
        <taxon>Cyclotella</taxon>
    </lineage>
</organism>
<feature type="compositionally biased region" description="Polar residues" evidence="2">
    <location>
        <begin position="744"/>
        <end position="759"/>
    </location>
</feature>
<feature type="compositionally biased region" description="Polar residues" evidence="2">
    <location>
        <begin position="1326"/>
        <end position="1341"/>
    </location>
</feature>
<feature type="compositionally biased region" description="Acidic residues" evidence="2">
    <location>
        <begin position="326"/>
        <end position="342"/>
    </location>
</feature>
<feature type="compositionally biased region" description="Low complexity" evidence="2">
    <location>
        <begin position="726"/>
        <end position="743"/>
    </location>
</feature>
<feature type="compositionally biased region" description="Low complexity" evidence="2">
    <location>
        <begin position="107"/>
        <end position="120"/>
    </location>
</feature>
<feature type="region of interest" description="Disordered" evidence="2">
    <location>
        <begin position="1"/>
        <end position="125"/>
    </location>
</feature>
<proteinExistence type="predicted"/>
<feature type="region of interest" description="Disordered" evidence="2">
    <location>
        <begin position="921"/>
        <end position="970"/>
    </location>
</feature>
<feature type="compositionally biased region" description="Basic and acidic residues" evidence="2">
    <location>
        <begin position="257"/>
        <end position="280"/>
    </location>
</feature>
<feature type="compositionally biased region" description="Polar residues" evidence="2">
    <location>
        <begin position="695"/>
        <end position="721"/>
    </location>
</feature>
<feature type="compositionally biased region" description="Polar residues" evidence="2">
    <location>
        <begin position="946"/>
        <end position="958"/>
    </location>
</feature>
<feature type="region of interest" description="Disordered" evidence="2">
    <location>
        <begin position="554"/>
        <end position="574"/>
    </location>
</feature>
<keyword evidence="1" id="KW-0175">Coiled coil</keyword>
<evidence type="ECO:0000256" key="2">
    <source>
        <dbReference type="SAM" id="MobiDB-lite"/>
    </source>
</evidence>
<feature type="region of interest" description="Disordered" evidence="2">
    <location>
        <begin position="255"/>
        <end position="346"/>
    </location>
</feature>
<reference evidence="3 4" key="1">
    <citation type="journal article" date="2020" name="G3 (Bethesda)">
        <title>Improved Reference Genome for Cyclotella cryptica CCMP332, a Model for Cell Wall Morphogenesis, Salinity Adaptation, and Lipid Production in Diatoms (Bacillariophyta).</title>
        <authorList>
            <person name="Roberts W.R."/>
            <person name="Downey K.M."/>
            <person name="Ruck E.C."/>
            <person name="Traller J.C."/>
            <person name="Alverson A.J."/>
        </authorList>
    </citation>
    <scope>NUCLEOTIDE SEQUENCE [LARGE SCALE GENOMIC DNA]</scope>
    <source>
        <strain evidence="3 4">CCMP332</strain>
    </source>
</reference>
<name>A0ABD3PHK7_9STRA</name>
<evidence type="ECO:0000313" key="4">
    <source>
        <dbReference type="Proteomes" id="UP001516023"/>
    </source>
</evidence>
<dbReference type="Proteomes" id="UP001516023">
    <property type="component" value="Unassembled WGS sequence"/>
</dbReference>
<feature type="compositionally biased region" description="Basic and acidic residues" evidence="2">
    <location>
        <begin position="1"/>
        <end position="11"/>
    </location>
</feature>
<gene>
    <name evidence="3" type="ORF">HJC23_000068</name>
</gene>
<accession>A0ABD3PHK7</accession>
<comment type="caution">
    <text evidence="3">The sequence shown here is derived from an EMBL/GenBank/DDBJ whole genome shotgun (WGS) entry which is preliminary data.</text>
</comment>
<sequence>MPTRMTDEENIHSNIRNSEPRVRWKNDTPTQQRQKQPAFSSSSTGGGAIAETPQNKATPSKKMSSTKKKFQEDAVAAYHFAGVPNTPWSKKKTRHRDSSHRHHGNQKQDTPQRSKQQQQQNVSVGEREINHDIHENTFNLGGTASLASIYGDLNSSVLSEASSGGYSNKSGVSSEASDMMNRTTLSDTHELSTSNFIMSHKVRGIVRERAKSLGLGDEKKVVTGDDDAMRGKIAEESMTLPDLTLGDLDDVLAKATVDNEEKPGQNRNDKKDETMEDRSGEGQMIEFTSHHRRTPEKNNATFEDSTASSLELSDLLDSSKDKSSMECEEDKIDQDDISPENDEEKKFDEVEQSFVESTASQNYLDGVLNAGENQEEAGENLSAAKVSKESNDLSEKECIATNNKSATSSINNFNSTPPMTQLNNGKLRQSPSFLSGKKNVVPWRKSVGDEELSKIRALTASLRKRNRDKFGGRMSLPAAKAQSSVIEKEGTRDHASKGSVRALFPEAPEATEVEHVSAVTLASPKKSESFSLQFESPKRNTPSPARLSVDALRRKNQNNRNSVPSQGAKDAALAEDDKSMEFISHQRNTPAKQKELAILDNSSTASSLGLTDLLGDLDDITEKSIMDCDESGMDEIVDASLGLGSLAMNPKSPLKRQFPSPRAPAIDSPARNTRSKRKLASSPAQSPSKIIDSPARNTRSPSAQSLAMSPSKNIDSPARNTRSARKIASSPAKSPSKPSPARSLFTSPLSPSAFNQLDSPTDEAASSVAMEVSGQGPFSRRQRNSSPSEGAGKPLKKCSSLETSPSSPHTDTFSLSKEYPFLSIAKCSKSPIAKSASTDIVAIGQSPDPDNTQCGANTLMFNALMEDMQGLQKSAASEDSNVDLSSGVSSFSDGCTYNATHARKKRRETANFSDLMDILGSEEKDAPGDQNEIHSVASPSKLHTPRASSIKTPKSILNSSNKKESKRSSKKLVVFGSPETAVYNIGSPSSSFTPMQPKAMRRKYASVNDEAEHTTELEGDITQMIAKASDPSLMGPIDESRIEEADFPSDTSSIDISSLSQKGSCQIFRGERTEELETNMCSLLNNSGEESEFSLPSVSEDSGGTPSNVKSDEQSISMPVEKVAEMSSMDIEETAVLEGNLSALVREHQGLNYSPIEETQTVAIEGTMASLLNVASDNSSVASKANSQTMEIEGTLASLVDVVDDDADSPRDYTGTIEVKGTSSSLLHDSKSDMNYEGISFGQDPESLPDAKPKANHQSNWTRSTLTISLDRNLEALVDGSSQPLSAEYTHNHMDMQSAKDKAPATMSEATRTMPLDANLEQLLGSSSSVNSQRESGSIQFSKEHVSGEDDTVSELGMNTSQELSNNSDVQSTLDNMVQDAPLEPLDLELDDLLELGMKDLKFDTQDDVILNALEVSSKKSFGSIKTETEDILAQVCFDIESQVSTIGVESHFSAILQRKRDTMMILQRNLRENDENTSNLVNRFIQAANVSMISEWNAWLTEVATLYNDQLYNTAIGELEKDSVAIADKTSDINYNREQVALPLLLLSARRATQKNYQRQQAETMRLDDEVTKLAAELKDAERELEKLLTMNGKITAVAKSNEHHEILSQSVTTIRREADSSFYKFLSVEKLHNWIVTASNDSYISIVFQGSTPETNLHLSFWITESSNTAFDCKVGPLPRSVKSLLTNQQVRHHPAVSGFLNSKMSLFCRDLKENTRLESASQISSLIHSVEHKVARIKQAANEFDAILGKCKNSFLQPSDSLKDGFDFHAYITSASHQNARLQVVLTLSDCYPFAPIRTSLHSTDTSLDTKSMARQLKKIIKPGFGALSSAIESVHGLLV</sequence>
<feature type="compositionally biased region" description="Polar residues" evidence="2">
    <location>
        <begin position="27"/>
        <end position="43"/>
    </location>
</feature>
<feature type="region of interest" description="Disordered" evidence="2">
    <location>
        <begin position="648"/>
        <end position="812"/>
    </location>
</feature>
<keyword evidence="4" id="KW-1185">Reference proteome</keyword>
<evidence type="ECO:0008006" key="5">
    <source>
        <dbReference type="Google" id="ProtNLM"/>
    </source>
</evidence>
<feature type="coiled-coil region" evidence="1">
    <location>
        <begin position="1565"/>
        <end position="1592"/>
    </location>
</feature>
<feature type="compositionally biased region" description="Polar residues" evidence="2">
    <location>
        <begin position="800"/>
        <end position="812"/>
    </location>
</feature>